<reference evidence="2" key="1">
    <citation type="submission" date="2015-06" db="EMBL/GenBank/DDBJ databases">
        <authorList>
            <person name="Urmite Genomes"/>
        </authorList>
    </citation>
    <scope>NUCLEOTIDE SEQUENCE [LARGE SCALE GENOMIC DNA]</scope>
    <source>
        <strain evidence="2">CSUR P1867</strain>
    </source>
</reference>
<evidence type="ECO:0000313" key="2">
    <source>
        <dbReference type="Proteomes" id="UP000183920"/>
    </source>
</evidence>
<dbReference type="Proteomes" id="UP000183920">
    <property type="component" value="Unassembled WGS sequence"/>
</dbReference>
<gene>
    <name evidence="1" type="ORF">BN1804_00804</name>
</gene>
<protein>
    <submittedName>
        <fullName evidence="1">Uncharacterized protein</fullName>
    </submittedName>
</protein>
<dbReference type="AlphaFoldDB" id="A0A0G4Q3K2"/>
<dbReference type="RefSeq" id="WP_072063067.1">
    <property type="nucleotide sequence ID" value="NZ_CVRY01000002.1"/>
</dbReference>
<proteinExistence type="predicted"/>
<accession>A0A0G4Q3K2</accession>
<dbReference type="EMBL" id="CVRY01000002">
    <property type="protein sequence ID" value="CRL60196.1"/>
    <property type="molecule type" value="Genomic_DNA"/>
</dbReference>
<name>A0A0G4Q3K2_9GAMM</name>
<organism evidence="1 2">
    <name type="scientific">Proteus penneri</name>
    <dbReference type="NCBI Taxonomy" id="102862"/>
    <lineage>
        <taxon>Bacteria</taxon>
        <taxon>Pseudomonadati</taxon>
        <taxon>Pseudomonadota</taxon>
        <taxon>Gammaproteobacteria</taxon>
        <taxon>Enterobacterales</taxon>
        <taxon>Morganellaceae</taxon>
        <taxon>Proteus</taxon>
    </lineage>
</organism>
<sequence length="73" mass="8723">MKGTEFKKLMWLYADEAMTRKRRYVRGGKKTADRNRKMHKPYRCEKVMTRLFRLESHQLKITSSQQEASNAGN</sequence>
<evidence type="ECO:0000313" key="1">
    <source>
        <dbReference type="EMBL" id="CRL60196.1"/>
    </source>
</evidence>